<accession>A0A6J7SA90</accession>
<protein>
    <submittedName>
        <fullName evidence="2">Unannotated protein</fullName>
    </submittedName>
</protein>
<feature type="compositionally biased region" description="Polar residues" evidence="1">
    <location>
        <begin position="11"/>
        <end position="20"/>
    </location>
</feature>
<sequence>MMKRMFDSTTRRASTHRASSISAGPDLLRHRAAVVRWALAHGHPVDRDSLAAIINSASLPTPGQVGLHWTAHSVNTLLTQGCSNWCTAHGVRYPDNLSRTLTTYLRYLGAFRLLDADSDPMIALKRSVAEFDKDHREQLNQQLAKESTRGSAKSRHPTAQLQFLAPVLPLH</sequence>
<feature type="compositionally biased region" description="Basic and acidic residues" evidence="1">
    <location>
        <begin position="1"/>
        <end position="10"/>
    </location>
</feature>
<gene>
    <name evidence="2" type="ORF">UFOPK4173_01462</name>
</gene>
<reference evidence="2" key="1">
    <citation type="submission" date="2020-05" db="EMBL/GenBank/DDBJ databases">
        <authorList>
            <person name="Chiriac C."/>
            <person name="Salcher M."/>
            <person name="Ghai R."/>
            <person name="Kavagutti S V."/>
        </authorList>
    </citation>
    <scope>NUCLEOTIDE SEQUENCE</scope>
</reference>
<name>A0A6J7SA90_9ZZZZ</name>
<evidence type="ECO:0000256" key="1">
    <source>
        <dbReference type="SAM" id="MobiDB-lite"/>
    </source>
</evidence>
<evidence type="ECO:0000313" key="2">
    <source>
        <dbReference type="EMBL" id="CAB5037926.1"/>
    </source>
</evidence>
<organism evidence="2">
    <name type="scientific">freshwater metagenome</name>
    <dbReference type="NCBI Taxonomy" id="449393"/>
    <lineage>
        <taxon>unclassified sequences</taxon>
        <taxon>metagenomes</taxon>
        <taxon>ecological metagenomes</taxon>
    </lineage>
</organism>
<dbReference type="AlphaFoldDB" id="A0A6J7SA90"/>
<proteinExistence type="predicted"/>
<dbReference type="EMBL" id="CAFBPW010000195">
    <property type="protein sequence ID" value="CAB5037926.1"/>
    <property type="molecule type" value="Genomic_DNA"/>
</dbReference>
<feature type="region of interest" description="Disordered" evidence="1">
    <location>
        <begin position="1"/>
        <end position="20"/>
    </location>
</feature>